<keyword evidence="1" id="KW-0378">Hydrolase</keyword>
<dbReference type="AlphaFoldDB" id="A0A556C4Q1"/>
<evidence type="ECO:0000313" key="4">
    <source>
        <dbReference type="Proteomes" id="UP000316406"/>
    </source>
</evidence>
<evidence type="ECO:0000256" key="1">
    <source>
        <dbReference type="ARBA" id="ARBA00022801"/>
    </source>
</evidence>
<keyword evidence="4" id="KW-1185">Reference proteome</keyword>
<proteinExistence type="predicted"/>
<dbReference type="Pfam" id="PF00326">
    <property type="entry name" value="Peptidase_S9"/>
    <property type="match status" value="1"/>
</dbReference>
<organism evidence="3 4">
    <name type="scientific">Brevibacterium aurantiacum</name>
    <dbReference type="NCBI Taxonomy" id="273384"/>
    <lineage>
        <taxon>Bacteria</taxon>
        <taxon>Bacillati</taxon>
        <taxon>Actinomycetota</taxon>
        <taxon>Actinomycetes</taxon>
        <taxon>Micrococcales</taxon>
        <taxon>Brevibacteriaceae</taxon>
        <taxon>Brevibacterium</taxon>
    </lineage>
</organism>
<feature type="domain" description="Peptidase S9 prolyl oligopeptidase catalytic" evidence="2">
    <location>
        <begin position="431"/>
        <end position="631"/>
    </location>
</feature>
<protein>
    <submittedName>
        <fullName evidence="3">S9 family peptidase</fullName>
    </submittedName>
</protein>
<dbReference type="SUPFAM" id="SSF82171">
    <property type="entry name" value="DPP6 N-terminal domain-like"/>
    <property type="match status" value="1"/>
</dbReference>
<name>A0A556C4Q1_BREAU</name>
<dbReference type="Gene3D" id="3.40.50.1820">
    <property type="entry name" value="alpha/beta hydrolase"/>
    <property type="match status" value="1"/>
</dbReference>
<dbReference type="InterPro" id="IPR001375">
    <property type="entry name" value="Peptidase_S9_cat"/>
</dbReference>
<sequence>MTEIPQTIDDFLNSSRLTHVAMNEDGTRIVAVVDTVEVSGQISSLVYQIDQKNQVPILLASRQQRVTSVCAVGAEKIYLSEQIPRQSGNVVVEIEENGREREITRVERVRSMDSNEDNGSVLIQCIAPDRIERRSSDYLQHRLRQHYPVRMNDTDTVEILEFFTLDTVTRKLRRHHQDLAQLSIEHEAFPHPDGLRVLANRVRHLQGEIRIDLVLADLINGTVEVVHEEADSRLLAGPISMDGKFTAVQEMHLNERSERRSLAVVDLDTFSRSSLGSGWDRWPTPLAWYPYENSILVRADDEGSTSLFKASVDHDCVEKLADDEGAYGTSLIHPRTADIYSVHATLRNSGHLTRVRNRISTTLGIPEDQPQFEGRQHAITILNREGMPIKCWLTLPHTAGSETPVPLVVWVHGGPAVSWAGWRWARSPWPLVAQGVAVLMPDIAMSTGYGQDFIDRGWGDWGGTPLNDLLDVTSEVGQRSDIDTTRKAVIGTSFGGYLATWAAARTKKFQAAISHAGIWDLELFHPTTDDPARFRRRMPATMRRRHSPRWWVHEIDIPMLISQGGRDTCVPREQAFLQWSELLSSSALSENDQGQSPHRFLYLPTEGHRISTIHGIRDWYRAVTGFLSEQFFVDVPGESAYQSSDTRITPGRGNNDG</sequence>
<accession>A0A556C4Q1</accession>
<evidence type="ECO:0000259" key="2">
    <source>
        <dbReference type="Pfam" id="PF00326"/>
    </source>
</evidence>
<reference evidence="3 4" key="1">
    <citation type="submission" date="2019-07" db="EMBL/GenBank/DDBJ databases">
        <title>Draft genome sequence of Brevibacterium aurantiacum XU54 isolated from Xinjiang China.</title>
        <authorList>
            <person name="Xu X."/>
        </authorList>
    </citation>
    <scope>NUCLEOTIDE SEQUENCE [LARGE SCALE GENOMIC DNA]</scope>
    <source>
        <strain evidence="3 4">XU54</strain>
    </source>
</reference>
<dbReference type="InterPro" id="IPR029058">
    <property type="entry name" value="AB_hydrolase_fold"/>
</dbReference>
<dbReference type="EMBL" id="VLTK01000017">
    <property type="protein sequence ID" value="TSI12427.1"/>
    <property type="molecule type" value="Genomic_DNA"/>
</dbReference>
<dbReference type="GO" id="GO:0004252">
    <property type="term" value="F:serine-type endopeptidase activity"/>
    <property type="evidence" value="ECO:0007669"/>
    <property type="project" value="TreeGrafter"/>
</dbReference>
<evidence type="ECO:0000313" key="3">
    <source>
        <dbReference type="EMBL" id="TSI12427.1"/>
    </source>
</evidence>
<dbReference type="GO" id="GO:0006508">
    <property type="term" value="P:proteolysis"/>
    <property type="evidence" value="ECO:0007669"/>
    <property type="project" value="InterPro"/>
</dbReference>
<dbReference type="PANTHER" id="PTHR42776:SF4">
    <property type="entry name" value="ACYLAMINO-ACID-RELEASING ENZYME"/>
    <property type="match status" value="1"/>
</dbReference>
<dbReference type="RefSeq" id="WP_143924329.1">
    <property type="nucleotide sequence ID" value="NZ_VLTK01000017.1"/>
</dbReference>
<dbReference type="Proteomes" id="UP000316406">
    <property type="component" value="Unassembled WGS sequence"/>
</dbReference>
<gene>
    <name evidence="3" type="ORF">FO013_20035</name>
</gene>
<dbReference type="PANTHER" id="PTHR42776">
    <property type="entry name" value="SERINE PEPTIDASE S9 FAMILY MEMBER"/>
    <property type="match status" value="1"/>
</dbReference>
<comment type="caution">
    <text evidence="3">The sequence shown here is derived from an EMBL/GenBank/DDBJ whole genome shotgun (WGS) entry which is preliminary data.</text>
</comment>
<dbReference type="OrthoDB" id="262125at2"/>
<dbReference type="SUPFAM" id="SSF53474">
    <property type="entry name" value="alpha/beta-Hydrolases"/>
    <property type="match status" value="1"/>
</dbReference>